<organism evidence="2 3">
    <name type="scientific">Peptostreptococcus canis</name>
    <dbReference type="NCBI Taxonomy" id="1159213"/>
    <lineage>
        <taxon>Bacteria</taxon>
        <taxon>Bacillati</taxon>
        <taxon>Bacillota</taxon>
        <taxon>Clostridia</taxon>
        <taxon>Peptostreptococcales</taxon>
        <taxon>Peptostreptococcaceae</taxon>
        <taxon>Peptostreptococcus</taxon>
    </lineage>
</organism>
<keyword evidence="3" id="KW-1185">Reference proteome</keyword>
<dbReference type="InterPro" id="IPR045540">
    <property type="entry name" value="YegS/DAGK_C"/>
</dbReference>
<sequence length="104" mass="11657">MTNSVGGVTTFDPRAELDDGSMSIYILKNSSIIKMIKNLPAFVLGHLDDVEEVEHLRTNVLEIEQYKNKGKIKTRIDGDESFSLPIKMEVINNAIDIIVPKVKN</sequence>
<name>A0ABR6TKK0_9FIRM</name>
<dbReference type="Proteomes" id="UP000713904">
    <property type="component" value="Unassembled WGS sequence"/>
</dbReference>
<evidence type="ECO:0000259" key="1">
    <source>
        <dbReference type="Pfam" id="PF19279"/>
    </source>
</evidence>
<dbReference type="SUPFAM" id="SSF111331">
    <property type="entry name" value="NAD kinase/diacylglycerol kinase-like"/>
    <property type="match status" value="1"/>
</dbReference>
<feature type="domain" description="YegS/DAGK C-terminal" evidence="1">
    <location>
        <begin position="4"/>
        <end position="98"/>
    </location>
</feature>
<accession>A0ABR6TKK0</accession>
<evidence type="ECO:0000313" key="3">
    <source>
        <dbReference type="Proteomes" id="UP000713904"/>
    </source>
</evidence>
<gene>
    <name evidence="2" type="ORF">HLB29_04490</name>
</gene>
<evidence type="ECO:0000313" key="2">
    <source>
        <dbReference type="EMBL" id="MBC2575938.1"/>
    </source>
</evidence>
<dbReference type="Pfam" id="PF19279">
    <property type="entry name" value="YegS_C"/>
    <property type="match status" value="1"/>
</dbReference>
<reference evidence="2 3" key="1">
    <citation type="submission" date="2020-05" db="EMBL/GenBank/DDBJ databases">
        <title>Draft genome of xy-202 and genomic insight in genome of the genus Peptostreptococcus.</title>
        <authorList>
            <person name="Zhang Z."/>
        </authorList>
    </citation>
    <scope>NUCLEOTIDE SEQUENCE [LARGE SCALE GENOMIC DNA]</scope>
    <source>
        <strain evidence="2 3">DSM 27025</strain>
    </source>
</reference>
<protein>
    <recommendedName>
        <fullName evidence="1">YegS/DAGK C-terminal domain-containing protein</fullName>
    </recommendedName>
</protein>
<comment type="caution">
    <text evidence="2">The sequence shown here is derived from an EMBL/GenBank/DDBJ whole genome shotgun (WGS) entry which is preliminary data.</text>
</comment>
<dbReference type="Gene3D" id="2.60.200.40">
    <property type="match status" value="1"/>
</dbReference>
<dbReference type="InterPro" id="IPR016064">
    <property type="entry name" value="NAD/diacylglycerol_kinase_sf"/>
</dbReference>
<dbReference type="EMBL" id="JABGBW010000002">
    <property type="protein sequence ID" value="MBC2575938.1"/>
    <property type="molecule type" value="Genomic_DNA"/>
</dbReference>
<proteinExistence type="predicted"/>